<feature type="chain" id="PRO_5042168976" evidence="4">
    <location>
        <begin position="22"/>
        <end position="341"/>
    </location>
</feature>
<dbReference type="InterPro" id="IPR006059">
    <property type="entry name" value="SBP"/>
</dbReference>
<dbReference type="CDD" id="cd13542">
    <property type="entry name" value="PBP2_FutA1_ilke"/>
    <property type="match status" value="1"/>
</dbReference>
<comment type="similarity">
    <text evidence="1">Belongs to the bacterial solute-binding protein 1 family.</text>
</comment>
<keyword evidence="3" id="KW-0408">Iron</keyword>
<name>A0AAE3L0R7_9GAMM</name>
<keyword evidence="3" id="KW-0479">Metal-binding</keyword>
<dbReference type="Gene3D" id="3.40.190.10">
    <property type="entry name" value="Periplasmic binding protein-like II"/>
    <property type="match status" value="2"/>
</dbReference>
<sequence>MKQRLWLMLFLLVALVPSAPAAEVNVYSARIEDLIKPLLDRFSEETGIDVNLVTGNADALLQRLQLEGRNTPADVLITTDVGRLHLAEARDLLQPVSSDILNETIPAQYRDPDNHWYGLSLRSRVVVYSKERVDPEELSTYEALADSKWADRLCVRSSSNVYNQSLVASLIAHNGEQATQEWANGLVENFARKPQGGDRDQIKAVAAGQCDIALVNTYYLAGMLGSNQEAEVNAAMAVGVFWPNQPGSGSDRGAHMNISGAGVTKAANNKAEAIKLLEFMLSDEAQRWYADKNFEYPVKPGVEANAILRQWGDFKADELALEKLGEYNAEAVRIMDRAGWK</sequence>
<dbReference type="GO" id="GO:0030288">
    <property type="term" value="C:outer membrane-bounded periplasmic space"/>
    <property type="evidence" value="ECO:0007669"/>
    <property type="project" value="TreeGrafter"/>
</dbReference>
<evidence type="ECO:0000313" key="5">
    <source>
        <dbReference type="EMBL" id="MCS3902066.1"/>
    </source>
</evidence>
<evidence type="ECO:0000256" key="4">
    <source>
        <dbReference type="SAM" id="SignalP"/>
    </source>
</evidence>
<protein>
    <submittedName>
        <fullName evidence="5">Iron(III) transport system substrate-binding protein</fullName>
    </submittedName>
</protein>
<dbReference type="Pfam" id="PF01547">
    <property type="entry name" value="SBP_bac_1"/>
    <property type="match status" value="1"/>
</dbReference>
<dbReference type="AlphaFoldDB" id="A0AAE3L0R7"/>
<feature type="binding site" evidence="3">
    <location>
        <position position="218"/>
    </location>
    <ligand>
        <name>Fe cation</name>
        <dbReference type="ChEBI" id="CHEBI:24875"/>
    </ligand>
</feature>
<keyword evidence="6" id="KW-1185">Reference proteome</keyword>
<evidence type="ECO:0000256" key="3">
    <source>
        <dbReference type="PIRSR" id="PIRSR002825-1"/>
    </source>
</evidence>
<feature type="binding site" evidence="3">
    <location>
        <position position="219"/>
    </location>
    <ligand>
        <name>Fe cation</name>
        <dbReference type="ChEBI" id="CHEBI:24875"/>
    </ligand>
</feature>
<dbReference type="PANTHER" id="PTHR30006:SF15">
    <property type="entry name" value="IRON-UTILIZATION PERIPLASMIC PROTEIN"/>
    <property type="match status" value="1"/>
</dbReference>
<keyword evidence="2 4" id="KW-0732">Signal</keyword>
<dbReference type="Proteomes" id="UP001204445">
    <property type="component" value="Unassembled WGS sequence"/>
</dbReference>
<reference evidence="5" key="1">
    <citation type="submission" date="2022-08" db="EMBL/GenBank/DDBJ databases">
        <title>Genomic Encyclopedia of Type Strains, Phase III (KMG-III): the genomes of soil and plant-associated and newly described type strains.</title>
        <authorList>
            <person name="Whitman W."/>
        </authorList>
    </citation>
    <scope>NUCLEOTIDE SEQUENCE</scope>
    <source>
        <strain evidence="5">HMT 1</strain>
    </source>
</reference>
<proteinExistence type="inferred from homology"/>
<evidence type="ECO:0000313" key="6">
    <source>
        <dbReference type="Proteomes" id="UP001204445"/>
    </source>
</evidence>
<dbReference type="GO" id="GO:0046872">
    <property type="term" value="F:metal ion binding"/>
    <property type="evidence" value="ECO:0007669"/>
    <property type="project" value="UniProtKB-KW"/>
</dbReference>
<evidence type="ECO:0000256" key="1">
    <source>
        <dbReference type="ARBA" id="ARBA00008520"/>
    </source>
</evidence>
<organism evidence="5 6">
    <name type="scientific">Methylohalomonas lacus</name>
    <dbReference type="NCBI Taxonomy" id="398773"/>
    <lineage>
        <taxon>Bacteria</taxon>
        <taxon>Pseudomonadati</taxon>
        <taxon>Pseudomonadota</taxon>
        <taxon>Gammaproteobacteria</taxon>
        <taxon>Methylohalomonadales</taxon>
        <taxon>Methylohalomonadaceae</taxon>
        <taxon>Methylohalomonas</taxon>
    </lineage>
</organism>
<dbReference type="PANTHER" id="PTHR30006">
    <property type="entry name" value="THIAMINE-BINDING PERIPLASMIC PROTEIN-RELATED"/>
    <property type="match status" value="1"/>
</dbReference>
<dbReference type="PIRSF" id="PIRSF002825">
    <property type="entry name" value="CfbpA"/>
    <property type="match status" value="1"/>
</dbReference>
<accession>A0AAE3L0R7</accession>
<dbReference type="InterPro" id="IPR026045">
    <property type="entry name" value="Ferric-bd"/>
</dbReference>
<gene>
    <name evidence="5" type="ORF">J2T55_000058</name>
</gene>
<evidence type="ECO:0000256" key="2">
    <source>
        <dbReference type="ARBA" id="ARBA00022729"/>
    </source>
</evidence>
<comment type="caution">
    <text evidence="5">The sequence shown here is derived from an EMBL/GenBank/DDBJ whole genome shotgun (WGS) entry which is preliminary data.</text>
</comment>
<dbReference type="SUPFAM" id="SSF53850">
    <property type="entry name" value="Periplasmic binding protein-like II"/>
    <property type="match status" value="1"/>
</dbReference>
<dbReference type="RefSeq" id="WP_259053349.1">
    <property type="nucleotide sequence ID" value="NZ_JANUCT010000001.1"/>
</dbReference>
<dbReference type="EMBL" id="JANUCT010000001">
    <property type="protein sequence ID" value="MCS3902066.1"/>
    <property type="molecule type" value="Genomic_DNA"/>
</dbReference>
<feature type="signal peptide" evidence="4">
    <location>
        <begin position="1"/>
        <end position="21"/>
    </location>
</feature>